<sequence length="187" mass="22062">MENNQNHKKAYLKFFLMIATSMIAMFFLMYTNSYQIIDHFWFSETRLFMTMIMGGAMIIIMLLYMLNMYKNRKANMLTLAFGVILIGGAIWLVRSQVTVSDTDYMEGMIPHHSIAILTSERSQIEDVRVRELADEIIKAQRREIMEMQWLINDIRENGIVETEEEKRERPVPDFEGTLEKETIDLEE</sequence>
<keyword evidence="2" id="KW-0812">Transmembrane</keyword>
<name>A0A5B8YLI4_9FLAO</name>
<feature type="transmembrane region" description="Helical" evidence="2">
    <location>
        <begin position="12"/>
        <end position="31"/>
    </location>
</feature>
<evidence type="ECO:0000256" key="1">
    <source>
        <dbReference type="SAM" id="MobiDB-lite"/>
    </source>
</evidence>
<dbReference type="AlphaFoldDB" id="A0A5B8YLI4"/>
<evidence type="ECO:0000313" key="5">
    <source>
        <dbReference type="Proteomes" id="UP000321954"/>
    </source>
</evidence>
<evidence type="ECO:0000256" key="2">
    <source>
        <dbReference type="SAM" id="Phobius"/>
    </source>
</evidence>
<keyword evidence="2" id="KW-1133">Transmembrane helix</keyword>
<reference evidence="4 5" key="1">
    <citation type="submission" date="2019-08" db="EMBL/GenBank/DDBJ databases">
        <title>Antarcticibacterium arcticum sp. nov., a bacterium isolated from marine sediment of the Canadian Beaufort Sea.</title>
        <authorList>
            <person name="Lee Y.M."/>
            <person name="Baek K."/>
            <person name="Lee D.-H."/>
            <person name="Shin S.C."/>
            <person name="Jin Y.K."/>
            <person name="Park Y."/>
        </authorList>
    </citation>
    <scope>NUCLEOTIDE SEQUENCE [LARGE SCALE GENOMIC DNA]</scope>
    <source>
        <strain evidence="4 5">PAMC 28998</strain>
    </source>
</reference>
<dbReference type="EMBL" id="CP042476">
    <property type="protein sequence ID" value="QED37126.1"/>
    <property type="molecule type" value="Genomic_DNA"/>
</dbReference>
<dbReference type="InterPro" id="IPR012347">
    <property type="entry name" value="Ferritin-like"/>
</dbReference>
<organism evidence="4 5">
    <name type="scientific">Antarcticibacterium arcticum</name>
    <dbReference type="NCBI Taxonomy" id="2585771"/>
    <lineage>
        <taxon>Bacteria</taxon>
        <taxon>Pseudomonadati</taxon>
        <taxon>Bacteroidota</taxon>
        <taxon>Flavobacteriia</taxon>
        <taxon>Flavobacteriales</taxon>
        <taxon>Flavobacteriaceae</taxon>
        <taxon>Antarcticibacterium</taxon>
    </lineage>
</organism>
<feature type="transmembrane region" description="Helical" evidence="2">
    <location>
        <begin position="74"/>
        <end position="93"/>
    </location>
</feature>
<dbReference type="Pfam" id="PF03713">
    <property type="entry name" value="DUF305"/>
    <property type="match status" value="1"/>
</dbReference>
<feature type="transmembrane region" description="Helical" evidence="2">
    <location>
        <begin position="47"/>
        <end position="67"/>
    </location>
</feature>
<dbReference type="Proteomes" id="UP000321954">
    <property type="component" value="Chromosome"/>
</dbReference>
<evidence type="ECO:0000313" key="4">
    <source>
        <dbReference type="EMBL" id="QED37126.1"/>
    </source>
</evidence>
<gene>
    <name evidence="4" type="ORF">FK178_05105</name>
</gene>
<keyword evidence="2" id="KW-0472">Membrane</keyword>
<feature type="region of interest" description="Disordered" evidence="1">
    <location>
        <begin position="163"/>
        <end position="187"/>
    </location>
</feature>
<keyword evidence="5" id="KW-1185">Reference proteome</keyword>
<dbReference type="InterPro" id="IPR005183">
    <property type="entry name" value="DUF305_CopM-like"/>
</dbReference>
<proteinExistence type="predicted"/>
<dbReference type="Gene3D" id="1.20.1260.10">
    <property type="match status" value="1"/>
</dbReference>
<accession>A0A5B8YLI4</accession>
<dbReference type="OrthoDB" id="517560at2"/>
<dbReference type="KEGG" id="anp:FK178_05105"/>
<feature type="domain" description="DUF305" evidence="3">
    <location>
        <begin position="100"/>
        <end position="149"/>
    </location>
</feature>
<evidence type="ECO:0000259" key="3">
    <source>
        <dbReference type="Pfam" id="PF03713"/>
    </source>
</evidence>
<protein>
    <submittedName>
        <fullName evidence="4">DUF305 domain-containing protein</fullName>
    </submittedName>
</protein>